<name>W9GNV2_9MICO</name>
<dbReference type="InterPro" id="IPR037069">
    <property type="entry name" value="AcylCoA_DH/ox_N_sf"/>
</dbReference>
<evidence type="ECO:0000313" key="10">
    <source>
        <dbReference type="EMBL" id="EWT07815.1"/>
    </source>
</evidence>
<dbReference type="SUPFAM" id="SSF56645">
    <property type="entry name" value="Acyl-CoA dehydrogenase NM domain-like"/>
    <property type="match status" value="1"/>
</dbReference>
<dbReference type="InterPro" id="IPR009100">
    <property type="entry name" value="AcylCoA_DH/oxidase_NM_dom_sf"/>
</dbReference>
<keyword evidence="3 6" id="KW-0285">Flavoprotein</keyword>
<proteinExistence type="inferred from homology"/>
<dbReference type="GO" id="GO:0050660">
    <property type="term" value="F:flavin adenine dinucleotide binding"/>
    <property type="evidence" value="ECO:0007669"/>
    <property type="project" value="InterPro"/>
</dbReference>
<dbReference type="PANTHER" id="PTHR43884:SF12">
    <property type="entry name" value="ISOVALERYL-COA DEHYDROGENASE, MITOCHONDRIAL-RELATED"/>
    <property type="match status" value="1"/>
</dbReference>
<dbReference type="FunFam" id="1.20.140.10:FF:000001">
    <property type="entry name" value="Acyl-CoA dehydrogenase"/>
    <property type="match status" value="1"/>
</dbReference>
<dbReference type="Pfam" id="PF02770">
    <property type="entry name" value="Acyl-CoA_dh_M"/>
    <property type="match status" value="1"/>
</dbReference>
<evidence type="ECO:0000259" key="7">
    <source>
        <dbReference type="Pfam" id="PF00441"/>
    </source>
</evidence>
<dbReference type="EMBL" id="AWQS01000004">
    <property type="protein sequence ID" value="EWT07815.1"/>
    <property type="molecule type" value="Genomic_DNA"/>
</dbReference>
<sequence>MTAFGLTEDQIALRDAVRTFAQAQVAPGYLDRASRTTFPWELHRRLGELGVLGMLAGPEHNPTGTDDFVAAGLAVEELAYADFNVANAVIPVLLMSSLIAAHASPGIKERWLPPLVAGQTYVAFGLTEPHCGSDATALRTTAVADADGYLLTGEKTSVTMLGNPEAMIVTARTVRDGEHRGVSTFLVDLGAEGIGTSDIPDTGFQPMGRGVLHLDGVRVAASALIGPEGSAFRSVLGGFDFTRPLLALTGIGCAQAALDITATYVRDREAFGAPLSRFEGVSFPLAEHCTTLEAARLLCYSALWRRNEGLRHTAEAAMSKWYGPLMASQAVKDCLLLHGNYGYAREYGLEQRLRDVMAVEIADGTAQIQKIIIARERYGAEFVPYRKG</sequence>
<dbReference type="Proteomes" id="UP000019494">
    <property type="component" value="Unassembled WGS sequence"/>
</dbReference>
<feature type="domain" description="Acyl-CoA dehydrogenase/oxidase C-terminal" evidence="7">
    <location>
        <begin position="232"/>
        <end position="375"/>
    </location>
</feature>
<dbReference type="PATRIC" id="fig|584657.3.peg.222"/>
<gene>
    <name evidence="10" type="ORF">N864_22450</name>
</gene>
<dbReference type="AlphaFoldDB" id="W9GNV2"/>
<keyword evidence="4 6" id="KW-0274">FAD</keyword>
<evidence type="ECO:0000256" key="2">
    <source>
        <dbReference type="ARBA" id="ARBA00009347"/>
    </source>
</evidence>
<comment type="cofactor">
    <cofactor evidence="1 6">
        <name>FAD</name>
        <dbReference type="ChEBI" id="CHEBI:57692"/>
    </cofactor>
</comment>
<comment type="similarity">
    <text evidence="2 6">Belongs to the acyl-CoA dehydrogenase family.</text>
</comment>
<feature type="domain" description="Acyl-CoA oxidase/dehydrogenase middle" evidence="8">
    <location>
        <begin position="123"/>
        <end position="216"/>
    </location>
</feature>
<dbReference type="Gene3D" id="1.20.140.10">
    <property type="entry name" value="Butyryl-CoA Dehydrogenase, subunit A, domain 3"/>
    <property type="match status" value="1"/>
</dbReference>
<dbReference type="Pfam" id="PF02771">
    <property type="entry name" value="Acyl-CoA_dh_N"/>
    <property type="match status" value="1"/>
</dbReference>
<dbReference type="InterPro" id="IPR046373">
    <property type="entry name" value="Acyl-CoA_Oxase/DH_mid-dom_sf"/>
</dbReference>
<evidence type="ECO:0000256" key="4">
    <source>
        <dbReference type="ARBA" id="ARBA00022827"/>
    </source>
</evidence>
<dbReference type="PANTHER" id="PTHR43884">
    <property type="entry name" value="ACYL-COA DEHYDROGENASE"/>
    <property type="match status" value="1"/>
</dbReference>
<dbReference type="CDD" id="cd00567">
    <property type="entry name" value="ACAD"/>
    <property type="match status" value="1"/>
</dbReference>
<comment type="caution">
    <text evidence="10">The sequence shown here is derived from an EMBL/GenBank/DDBJ whole genome shotgun (WGS) entry which is preliminary data.</text>
</comment>
<dbReference type="InterPro" id="IPR006091">
    <property type="entry name" value="Acyl-CoA_Oxase/DH_mid-dom"/>
</dbReference>
<dbReference type="InterPro" id="IPR009075">
    <property type="entry name" value="AcylCo_DH/oxidase_C"/>
</dbReference>
<dbReference type="Gene3D" id="2.40.110.10">
    <property type="entry name" value="Butyryl-CoA Dehydrogenase, subunit A, domain 2"/>
    <property type="match status" value="1"/>
</dbReference>
<dbReference type="RefSeq" id="WP_034712367.1">
    <property type="nucleotide sequence ID" value="NZ_AWQS01000004.1"/>
</dbReference>
<dbReference type="InterPro" id="IPR013786">
    <property type="entry name" value="AcylCoA_DH/ox_N"/>
</dbReference>
<evidence type="ECO:0000256" key="5">
    <source>
        <dbReference type="ARBA" id="ARBA00023002"/>
    </source>
</evidence>
<organism evidence="10 11">
    <name type="scientific">Intrasporangium chromatireducens Q5-1</name>
    <dbReference type="NCBI Taxonomy" id="584657"/>
    <lineage>
        <taxon>Bacteria</taxon>
        <taxon>Bacillati</taxon>
        <taxon>Actinomycetota</taxon>
        <taxon>Actinomycetes</taxon>
        <taxon>Micrococcales</taxon>
        <taxon>Intrasporangiaceae</taxon>
        <taxon>Intrasporangium</taxon>
    </lineage>
</organism>
<keyword evidence="11" id="KW-1185">Reference proteome</keyword>
<dbReference type="InterPro" id="IPR036250">
    <property type="entry name" value="AcylCo_DH-like_C"/>
</dbReference>
<accession>W9GNV2</accession>
<feature type="domain" description="Acyl-CoA dehydrogenase/oxidase N-terminal" evidence="9">
    <location>
        <begin position="7"/>
        <end position="119"/>
    </location>
</feature>
<evidence type="ECO:0000259" key="9">
    <source>
        <dbReference type="Pfam" id="PF02771"/>
    </source>
</evidence>
<dbReference type="Pfam" id="PF00441">
    <property type="entry name" value="Acyl-CoA_dh_1"/>
    <property type="match status" value="1"/>
</dbReference>
<reference evidence="11" key="1">
    <citation type="submission" date="2013-08" db="EMBL/GenBank/DDBJ databases">
        <title>Intrasporangium oryzae NRRL B-24470.</title>
        <authorList>
            <person name="Liu H."/>
            <person name="Wang G."/>
        </authorList>
    </citation>
    <scope>NUCLEOTIDE SEQUENCE [LARGE SCALE GENOMIC DNA]</scope>
    <source>
        <strain evidence="11">Q5-1</strain>
    </source>
</reference>
<dbReference type="Gene3D" id="1.10.540.10">
    <property type="entry name" value="Acyl-CoA dehydrogenase/oxidase, N-terminal domain"/>
    <property type="match status" value="1"/>
</dbReference>
<evidence type="ECO:0000259" key="8">
    <source>
        <dbReference type="Pfam" id="PF02770"/>
    </source>
</evidence>
<protein>
    <submittedName>
        <fullName evidence="10">Acyl-CoA dehydrogenase</fullName>
    </submittedName>
</protein>
<evidence type="ECO:0000313" key="11">
    <source>
        <dbReference type="Proteomes" id="UP000019494"/>
    </source>
</evidence>
<dbReference type="GO" id="GO:0003995">
    <property type="term" value="F:acyl-CoA dehydrogenase activity"/>
    <property type="evidence" value="ECO:0007669"/>
    <property type="project" value="TreeGrafter"/>
</dbReference>
<evidence type="ECO:0000256" key="3">
    <source>
        <dbReference type="ARBA" id="ARBA00022630"/>
    </source>
</evidence>
<keyword evidence="5 6" id="KW-0560">Oxidoreductase</keyword>
<dbReference type="SUPFAM" id="SSF47203">
    <property type="entry name" value="Acyl-CoA dehydrogenase C-terminal domain-like"/>
    <property type="match status" value="1"/>
</dbReference>
<evidence type="ECO:0000256" key="6">
    <source>
        <dbReference type="RuleBase" id="RU362125"/>
    </source>
</evidence>
<evidence type="ECO:0000256" key="1">
    <source>
        <dbReference type="ARBA" id="ARBA00001974"/>
    </source>
</evidence>
<dbReference type="OrthoDB" id="2769798at2"/>